<feature type="repeat" description="TPR" evidence="3">
    <location>
        <begin position="131"/>
        <end position="164"/>
    </location>
</feature>
<dbReference type="Gene3D" id="1.25.40.10">
    <property type="entry name" value="Tetratricopeptide repeat domain"/>
    <property type="match status" value="1"/>
</dbReference>
<dbReference type="SUPFAM" id="SSF48452">
    <property type="entry name" value="TPR-like"/>
    <property type="match status" value="2"/>
</dbReference>
<comment type="caution">
    <text evidence="6">The sequence shown here is derived from an EMBL/GenBank/DDBJ whole genome shotgun (WGS) entry which is preliminary data.</text>
</comment>
<evidence type="ECO:0000313" key="7">
    <source>
        <dbReference type="Proteomes" id="UP001161017"/>
    </source>
</evidence>
<dbReference type="SUPFAM" id="SSF46565">
    <property type="entry name" value="Chaperone J-domain"/>
    <property type="match status" value="1"/>
</dbReference>
<accession>A0AA43QI13</accession>
<dbReference type="PANTHER" id="PTHR44200">
    <property type="entry name" value="DNAJ HOMOLOG SUBFAMILY C MEMBER 7"/>
    <property type="match status" value="1"/>
</dbReference>
<dbReference type="Pfam" id="PF07719">
    <property type="entry name" value="TPR_2"/>
    <property type="match status" value="3"/>
</dbReference>
<feature type="compositionally biased region" description="Basic and acidic residues" evidence="4">
    <location>
        <begin position="15"/>
        <end position="36"/>
    </location>
</feature>
<dbReference type="SMART" id="SM00028">
    <property type="entry name" value="TPR"/>
    <property type="match status" value="4"/>
</dbReference>
<feature type="region of interest" description="Disordered" evidence="4">
    <location>
        <begin position="1"/>
        <end position="97"/>
    </location>
</feature>
<dbReference type="InterPro" id="IPR052758">
    <property type="entry name" value="SRC_co-chaperone"/>
</dbReference>
<reference evidence="6" key="1">
    <citation type="journal article" date="2023" name="Genome Biol. Evol.">
        <title>First Whole Genome Sequence and Flow Cytometry Genome Size Data for the Lichen-Forming Fungus Ramalina farinacea (Ascomycota).</title>
        <authorList>
            <person name="Llewellyn T."/>
            <person name="Mian S."/>
            <person name="Hill R."/>
            <person name="Leitch I.J."/>
            <person name="Gaya E."/>
        </authorList>
    </citation>
    <scope>NUCLEOTIDE SEQUENCE</scope>
    <source>
        <strain evidence="6">LIQ254RAFAR</strain>
    </source>
</reference>
<gene>
    <name evidence="6" type="ORF">OHK93_006159</name>
</gene>
<dbReference type="PROSITE" id="PS50005">
    <property type="entry name" value="TPR"/>
    <property type="match status" value="4"/>
</dbReference>
<dbReference type="SMART" id="SM00271">
    <property type="entry name" value="DnaJ"/>
    <property type="match status" value="1"/>
</dbReference>
<dbReference type="Gene3D" id="1.10.287.110">
    <property type="entry name" value="DnaJ domain"/>
    <property type="match status" value="1"/>
</dbReference>
<dbReference type="Pfam" id="PF00226">
    <property type="entry name" value="DnaJ"/>
    <property type="match status" value="1"/>
</dbReference>
<dbReference type="Proteomes" id="UP001161017">
    <property type="component" value="Unassembled WGS sequence"/>
</dbReference>
<keyword evidence="7" id="KW-1185">Reference proteome</keyword>
<dbReference type="InterPro" id="IPR019734">
    <property type="entry name" value="TPR_rpt"/>
</dbReference>
<evidence type="ECO:0000256" key="4">
    <source>
        <dbReference type="SAM" id="MobiDB-lite"/>
    </source>
</evidence>
<evidence type="ECO:0000313" key="6">
    <source>
        <dbReference type="EMBL" id="MDI1486897.1"/>
    </source>
</evidence>
<dbReference type="CDD" id="cd06257">
    <property type="entry name" value="DnaJ"/>
    <property type="match status" value="1"/>
</dbReference>
<feature type="repeat" description="TPR" evidence="3">
    <location>
        <begin position="97"/>
        <end position="130"/>
    </location>
</feature>
<evidence type="ECO:0000256" key="3">
    <source>
        <dbReference type="PROSITE-ProRule" id="PRU00339"/>
    </source>
</evidence>
<evidence type="ECO:0000256" key="2">
    <source>
        <dbReference type="ARBA" id="ARBA00022803"/>
    </source>
</evidence>
<protein>
    <recommendedName>
        <fullName evidence="5">J domain-containing protein</fullName>
    </recommendedName>
</protein>
<feature type="domain" description="J" evidence="5">
    <location>
        <begin position="434"/>
        <end position="499"/>
    </location>
</feature>
<dbReference type="InterPro" id="IPR011990">
    <property type="entry name" value="TPR-like_helical_dom_sf"/>
</dbReference>
<dbReference type="InterPro" id="IPR018253">
    <property type="entry name" value="DnaJ_domain_CS"/>
</dbReference>
<dbReference type="AlphaFoldDB" id="A0AA43QI13"/>
<dbReference type="InterPro" id="IPR036869">
    <property type="entry name" value="J_dom_sf"/>
</dbReference>
<feature type="region of interest" description="Disordered" evidence="4">
    <location>
        <begin position="560"/>
        <end position="586"/>
    </location>
</feature>
<evidence type="ECO:0000259" key="5">
    <source>
        <dbReference type="PROSITE" id="PS50076"/>
    </source>
</evidence>
<dbReference type="InterPro" id="IPR001623">
    <property type="entry name" value="DnaJ_domain"/>
</dbReference>
<keyword evidence="1" id="KW-0677">Repeat</keyword>
<organism evidence="6 7">
    <name type="scientific">Ramalina farinacea</name>
    <dbReference type="NCBI Taxonomy" id="258253"/>
    <lineage>
        <taxon>Eukaryota</taxon>
        <taxon>Fungi</taxon>
        <taxon>Dikarya</taxon>
        <taxon>Ascomycota</taxon>
        <taxon>Pezizomycotina</taxon>
        <taxon>Lecanoromycetes</taxon>
        <taxon>OSLEUM clade</taxon>
        <taxon>Lecanoromycetidae</taxon>
        <taxon>Lecanorales</taxon>
        <taxon>Lecanorineae</taxon>
        <taxon>Ramalinaceae</taxon>
        <taxon>Ramalina</taxon>
    </lineage>
</organism>
<dbReference type="PANTHER" id="PTHR44200:SF1">
    <property type="entry name" value="DNAJ HOMOLOG SUBFAMILY C MEMBER 7"/>
    <property type="match status" value="1"/>
</dbReference>
<evidence type="ECO:0000256" key="1">
    <source>
        <dbReference type="ARBA" id="ARBA00022737"/>
    </source>
</evidence>
<proteinExistence type="predicted"/>
<sequence>MSTGEENADSNGMNGDHERDPDEGSDHDSSGEDGPPRKRSGYQLGGIVEDSDECSQASPYREYDPELDGDSDSDEARSPTPPQHKFTPLPPKPPIDPEACKALGNKYFKAKDYAMAVSEYTKALSVEPNSVTYLSNRAAAYITWNRYFEAYEDSKKAAELEPKNSKVLHRLVRICTGLGRPTEALDILDQISSFEAVTPQERAAPFAMQTHVKQAQDAVREGTTGSMAIHALEQAERGLAPGAEKPRQWQLLRAEAYLKMGNINALGQAQDTAMGLLRRNNKDPEALVLRGRALYGQGDNTKALQHFKEALNCDPDFKEGVKYLRMVQKLDRLKDEGNTHYKAGRMQRAIDVYTQALEIDPHNKQTNSKILHNRALASSKATRKTRALNLGKSGDWKASVSEYKSIKESNPEEPGLANDIRHAELELKKAERKDLYKILGLEKDANENDIKKAYRKLAIVHHPDKNPGDETAAERFKDIGEAYETLSDPQKRARYDSGEDLIDPNEMFAQQGGMGGFPMGGGMGGVQIDPEMLFNMMGGGGGGGGGFSFSTGGGGGGGNPFGGAAGGGGRRRGGGAPGGFPGGFGF</sequence>
<dbReference type="PROSITE" id="PS50076">
    <property type="entry name" value="DNAJ_2"/>
    <property type="match status" value="1"/>
</dbReference>
<feature type="repeat" description="TPR" evidence="3">
    <location>
        <begin position="284"/>
        <end position="317"/>
    </location>
</feature>
<dbReference type="PRINTS" id="PR00625">
    <property type="entry name" value="JDOMAIN"/>
</dbReference>
<dbReference type="PROSITE" id="PS00636">
    <property type="entry name" value="DNAJ_1"/>
    <property type="match status" value="1"/>
</dbReference>
<feature type="repeat" description="TPR" evidence="3">
    <location>
        <begin position="330"/>
        <end position="363"/>
    </location>
</feature>
<keyword evidence="2 3" id="KW-0802">TPR repeat</keyword>
<dbReference type="EMBL" id="JAPUFD010000004">
    <property type="protein sequence ID" value="MDI1486897.1"/>
    <property type="molecule type" value="Genomic_DNA"/>
</dbReference>
<dbReference type="InterPro" id="IPR013105">
    <property type="entry name" value="TPR_2"/>
</dbReference>
<name>A0AA43QI13_9LECA</name>
<feature type="compositionally biased region" description="Polar residues" evidence="4">
    <location>
        <begin position="1"/>
        <end position="13"/>
    </location>
</feature>
<dbReference type="FunFam" id="1.10.287.110:FF:000055">
    <property type="entry name" value="DnaJ subfamily C member 7"/>
    <property type="match status" value="1"/>
</dbReference>